<gene>
    <name evidence="5" type="primary">rimM</name>
    <name evidence="8" type="ORF">EubceDRAFT1_0454</name>
</gene>
<dbReference type="Pfam" id="PF01782">
    <property type="entry name" value="RimM"/>
    <property type="match status" value="1"/>
</dbReference>
<feature type="domain" description="Ribosome maturation factor RimM PRC barrel" evidence="7">
    <location>
        <begin position="101"/>
        <end position="165"/>
    </location>
</feature>
<dbReference type="PANTHER" id="PTHR33692">
    <property type="entry name" value="RIBOSOME MATURATION FACTOR RIMM"/>
    <property type="match status" value="1"/>
</dbReference>
<dbReference type="GO" id="GO:0043022">
    <property type="term" value="F:ribosome binding"/>
    <property type="evidence" value="ECO:0007669"/>
    <property type="project" value="InterPro"/>
</dbReference>
<dbReference type="AlphaFoldDB" id="I5AR83"/>
<keyword evidence="2 5" id="KW-0690">Ribosome biogenesis</keyword>
<dbReference type="GO" id="GO:0005840">
    <property type="term" value="C:ribosome"/>
    <property type="evidence" value="ECO:0007669"/>
    <property type="project" value="InterPro"/>
</dbReference>
<reference evidence="8 9" key="1">
    <citation type="submission" date="2010-08" db="EMBL/GenBank/DDBJ databases">
        <authorList>
            <consortium name="US DOE Joint Genome Institute (JGI-PGF)"/>
            <person name="Lucas S."/>
            <person name="Copeland A."/>
            <person name="Lapidus A."/>
            <person name="Cheng J.-F."/>
            <person name="Bruce D."/>
            <person name="Goodwin L."/>
            <person name="Pitluck S."/>
            <person name="Land M.L."/>
            <person name="Hauser L."/>
            <person name="Chang Y.-J."/>
            <person name="Anderson I.J."/>
            <person name="Johnson E."/>
            <person name="Mulhopadhyay B."/>
            <person name="Kyrpides N."/>
            <person name="Woyke T.J."/>
        </authorList>
    </citation>
    <scope>NUCLEOTIDE SEQUENCE [LARGE SCALE GENOMIC DNA]</scope>
    <source>
        <strain evidence="8 9">6</strain>
    </source>
</reference>
<dbReference type="SUPFAM" id="SSF50447">
    <property type="entry name" value="Translation proteins"/>
    <property type="match status" value="1"/>
</dbReference>
<protein>
    <recommendedName>
        <fullName evidence="5">Ribosome maturation factor RimM</fullName>
    </recommendedName>
</protein>
<dbReference type="GO" id="GO:0005737">
    <property type="term" value="C:cytoplasm"/>
    <property type="evidence" value="ECO:0007669"/>
    <property type="project" value="UniProtKB-SubCell"/>
</dbReference>
<comment type="domain">
    <text evidence="5">The PRC barrel domain binds ribosomal protein uS19.</text>
</comment>
<dbReference type="InterPro" id="IPR002676">
    <property type="entry name" value="RimM_N"/>
</dbReference>
<dbReference type="Gene3D" id="2.40.30.60">
    <property type="entry name" value="RimM"/>
    <property type="match status" value="1"/>
</dbReference>
<reference evidence="8 9" key="2">
    <citation type="submission" date="2012-02" db="EMBL/GenBank/DDBJ databases">
        <title>Improved High-Quality Draft sequence of Eubacterium cellulosolvens 6.</title>
        <authorList>
            <consortium name="US DOE Joint Genome Institute"/>
            <person name="Lucas S."/>
            <person name="Han J."/>
            <person name="Lapidus A."/>
            <person name="Cheng J.-F."/>
            <person name="Goodwin L."/>
            <person name="Pitluck S."/>
            <person name="Peters L."/>
            <person name="Mikhailova N."/>
            <person name="Gu W."/>
            <person name="Detter J.C."/>
            <person name="Han C."/>
            <person name="Tapia R."/>
            <person name="Land M."/>
            <person name="Hauser L."/>
            <person name="Kyrpides N."/>
            <person name="Ivanova N."/>
            <person name="Pagani I."/>
            <person name="Johnson E."/>
            <person name="Mukhopadhyay B."/>
            <person name="Anderson I."/>
            <person name="Woyke T."/>
        </authorList>
    </citation>
    <scope>NUCLEOTIDE SEQUENCE [LARGE SCALE GENOMIC DNA]</scope>
    <source>
        <strain evidence="8 9">6</strain>
    </source>
</reference>
<dbReference type="Gene3D" id="2.30.30.240">
    <property type="entry name" value="PRC-barrel domain"/>
    <property type="match status" value="1"/>
</dbReference>
<evidence type="ECO:0000256" key="5">
    <source>
        <dbReference type="HAMAP-Rule" id="MF_00014"/>
    </source>
</evidence>
<keyword evidence="4 5" id="KW-0143">Chaperone</keyword>
<evidence type="ECO:0000256" key="4">
    <source>
        <dbReference type="ARBA" id="ARBA00023186"/>
    </source>
</evidence>
<dbReference type="InterPro" id="IPR011033">
    <property type="entry name" value="PRC_barrel-like_sf"/>
</dbReference>
<dbReference type="eggNOG" id="COG0806">
    <property type="taxonomic scope" value="Bacteria"/>
</dbReference>
<comment type="subunit">
    <text evidence="5">Binds ribosomal protein uS19.</text>
</comment>
<organism evidence="8 9">
    <name type="scientific">Eubacterium cellulosolvens (strain ATCC 43171 / JCM 9499 / 6)</name>
    <name type="common">Cillobacterium cellulosolvens</name>
    <dbReference type="NCBI Taxonomy" id="633697"/>
    <lineage>
        <taxon>Bacteria</taxon>
        <taxon>Bacillati</taxon>
        <taxon>Bacillota</taxon>
        <taxon>Clostridia</taxon>
        <taxon>Eubacteriales</taxon>
        <taxon>Eubacteriaceae</taxon>
        <taxon>Eubacterium</taxon>
    </lineage>
</organism>
<evidence type="ECO:0000259" key="7">
    <source>
        <dbReference type="Pfam" id="PF24986"/>
    </source>
</evidence>
<keyword evidence="1 5" id="KW-0963">Cytoplasm</keyword>
<evidence type="ECO:0000256" key="1">
    <source>
        <dbReference type="ARBA" id="ARBA00022490"/>
    </source>
</evidence>
<comment type="subcellular location">
    <subcellularLocation>
        <location evidence="5">Cytoplasm</location>
    </subcellularLocation>
</comment>
<name>I5AR83_EUBC6</name>
<dbReference type="InterPro" id="IPR011961">
    <property type="entry name" value="RimM"/>
</dbReference>
<evidence type="ECO:0000259" key="6">
    <source>
        <dbReference type="Pfam" id="PF01782"/>
    </source>
</evidence>
<dbReference type="InterPro" id="IPR056792">
    <property type="entry name" value="PRC_RimM"/>
</dbReference>
<evidence type="ECO:0000256" key="3">
    <source>
        <dbReference type="ARBA" id="ARBA00022552"/>
    </source>
</evidence>
<dbReference type="GO" id="GO:0006364">
    <property type="term" value="P:rRNA processing"/>
    <property type="evidence" value="ECO:0007669"/>
    <property type="project" value="UniProtKB-UniRule"/>
</dbReference>
<comment type="similarity">
    <text evidence="5">Belongs to the RimM family.</text>
</comment>
<dbReference type="HAMAP" id="MF_00014">
    <property type="entry name" value="Ribosome_mat_RimM"/>
    <property type="match status" value="1"/>
</dbReference>
<comment type="function">
    <text evidence="5">An accessory protein needed during the final step in the assembly of 30S ribosomal subunit, possibly for assembly of the head region. Essential for efficient processing of 16S rRNA. May be needed both before and after RbfA during the maturation of 16S rRNA. It has affinity for free ribosomal 30S subunits but not for 70S ribosomes.</text>
</comment>
<dbReference type="HOGENOM" id="CLU_077636_3_2_9"/>
<evidence type="ECO:0000256" key="2">
    <source>
        <dbReference type="ARBA" id="ARBA00022517"/>
    </source>
</evidence>
<dbReference type="NCBIfam" id="TIGR02273">
    <property type="entry name" value="16S_RimM"/>
    <property type="match status" value="1"/>
</dbReference>
<dbReference type="Proteomes" id="UP000005753">
    <property type="component" value="Chromosome"/>
</dbReference>
<sequence>MEQYLKIGVITTTHGVRGEVKVFPTTDDAGRFLDLDEVMLCKNGKTENHEIENVKFFKNQVILKLSGITSMNDAELYRNWEIFIPREEGVDLEDDEYYQADLIGLTVYNEDGSEFGVLKEIIETGANDVYVVKTQTHGEVLIPAIKDCIIDVNIEEGHMTVHLMPGILDL</sequence>
<dbReference type="GO" id="GO:0042274">
    <property type="term" value="P:ribosomal small subunit biogenesis"/>
    <property type="evidence" value="ECO:0007669"/>
    <property type="project" value="UniProtKB-UniRule"/>
</dbReference>
<dbReference type="STRING" id="633697.EubceDRAFT1_0454"/>
<evidence type="ECO:0000313" key="8">
    <source>
        <dbReference type="EMBL" id="EIM56306.1"/>
    </source>
</evidence>
<feature type="domain" description="RimM N-terminal" evidence="6">
    <location>
        <begin position="7"/>
        <end position="87"/>
    </location>
</feature>
<dbReference type="InterPro" id="IPR036976">
    <property type="entry name" value="RimM_N_sf"/>
</dbReference>
<proteinExistence type="inferred from homology"/>
<dbReference type="Pfam" id="PF24986">
    <property type="entry name" value="PRC_RimM"/>
    <property type="match status" value="1"/>
</dbReference>
<accession>I5AR83</accession>
<dbReference type="SUPFAM" id="SSF50346">
    <property type="entry name" value="PRC-barrel domain"/>
    <property type="match status" value="1"/>
</dbReference>
<dbReference type="OrthoDB" id="9810331at2"/>
<dbReference type="PANTHER" id="PTHR33692:SF1">
    <property type="entry name" value="RIBOSOME MATURATION FACTOR RIMM"/>
    <property type="match status" value="1"/>
</dbReference>
<keyword evidence="9" id="KW-1185">Reference proteome</keyword>
<evidence type="ECO:0000313" key="9">
    <source>
        <dbReference type="Proteomes" id="UP000005753"/>
    </source>
</evidence>
<keyword evidence="3 5" id="KW-0698">rRNA processing</keyword>
<dbReference type="InterPro" id="IPR009000">
    <property type="entry name" value="Transl_B-barrel_sf"/>
</dbReference>
<dbReference type="EMBL" id="CM001487">
    <property type="protein sequence ID" value="EIM56306.1"/>
    <property type="molecule type" value="Genomic_DNA"/>
</dbReference>